<dbReference type="SUPFAM" id="SSF56059">
    <property type="entry name" value="Glutathione synthetase ATP-binding domain-like"/>
    <property type="match status" value="1"/>
</dbReference>
<dbReference type="InterPro" id="IPR029465">
    <property type="entry name" value="ATPgrasp_TupA"/>
</dbReference>
<gene>
    <name evidence="3" type="ORF">NF557_17300</name>
</gene>
<evidence type="ECO:0000256" key="1">
    <source>
        <dbReference type="PROSITE-ProRule" id="PRU00409"/>
    </source>
</evidence>
<dbReference type="PROSITE" id="PS50975">
    <property type="entry name" value="ATP_GRASP"/>
    <property type="match status" value="1"/>
</dbReference>
<keyword evidence="1" id="KW-0067">ATP-binding</keyword>
<keyword evidence="1" id="KW-0547">Nucleotide-binding</keyword>
<feature type="domain" description="ATP-grasp" evidence="2">
    <location>
        <begin position="115"/>
        <end position="342"/>
    </location>
</feature>
<keyword evidence="4" id="KW-1185">Reference proteome</keyword>
<evidence type="ECO:0000313" key="4">
    <source>
        <dbReference type="Proteomes" id="UP001056535"/>
    </source>
</evidence>
<reference evidence="3" key="1">
    <citation type="submission" date="2022-06" db="EMBL/GenBank/DDBJ databases">
        <title>Ornithinimicrobium JY.X270.</title>
        <authorList>
            <person name="Huang Y."/>
        </authorList>
    </citation>
    <scope>NUCLEOTIDE SEQUENCE</scope>
    <source>
        <strain evidence="3">JY.X270</strain>
    </source>
</reference>
<organism evidence="3 4">
    <name type="scientific">Ornithinimicrobium cryptoxanthini</name>
    <dbReference type="NCBI Taxonomy" id="2934161"/>
    <lineage>
        <taxon>Bacteria</taxon>
        <taxon>Bacillati</taxon>
        <taxon>Actinomycetota</taxon>
        <taxon>Actinomycetes</taxon>
        <taxon>Micrococcales</taxon>
        <taxon>Ornithinimicrobiaceae</taxon>
        <taxon>Ornithinimicrobium</taxon>
    </lineage>
</organism>
<dbReference type="Proteomes" id="UP001056535">
    <property type="component" value="Chromosome"/>
</dbReference>
<dbReference type="RefSeq" id="WP_252621012.1">
    <property type="nucleotide sequence ID" value="NZ_CP099490.1"/>
</dbReference>
<evidence type="ECO:0000313" key="3">
    <source>
        <dbReference type="EMBL" id="USQ76317.1"/>
    </source>
</evidence>
<sequence>MTDSLRRKVVRRLPGVGWRTDLLDQRAQQVDKLRGQLADRDAKIAELRTTVRKERAARQKAQERLVADRPEFGETAPPSFRRNLINLRRDVEALRPFDPQVFHPVLQIPRKLRNYRLAASHGVAVPEVLGVWGALDLIDLSGLPERFVLKSDQGAGGHGVFPLRRIDDDRFALVGGDEVHTRESLIERFRTRASLAGPWFAEGFLEQREAGEEIPDDIKVYASYGEVTMLLLRRMPVHASLRSARYRYVDQDGVNLGMDISPGQTIDETIPLPQPFEEFVAVARHLSRAVALPFIRVDIYDTVDGPVLGELTRAPGGAQRYRKDHDMAMGLAWDQARWRLDMDVIRGRPLRNLHGLHPAPSYYPPDHRSHRDENRGWEVVSADCSQWCFGSALPPARD</sequence>
<name>A0ABY4YJK5_9MICO</name>
<proteinExistence type="predicted"/>
<protein>
    <recommendedName>
        <fullName evidence="2">ATP-grasp domain-containing protein</fullName>
    </recommendedName>
</protein>
<dbReference type="InterPro" id="IPR011761">
    <property type="entry name" value="ATP-grasp"/>
</dbReference>
<evidence type="ECO:0000259" key="2">
    <source>
        <dbReference type="PROSITE" id="PS50975"/>
    </source>
</evidence>
<dbReference type="EMBL" id="CP099490">
    <property type="protein sequence ID" value="USQ76317.1"/>
    <property type="molecule type" value="Genomic_DNA"/>
</dbReference>
<accession>A0ABY4YJK5</accession>
<dbReference type="Pfam" id="PF14305">
    <property type="entry name" value="ATPgrasp_TupA"/>
    <property type="match status" value="1"/>
</dbReference>